<proteinExistence type="predicted"/>
<protein>
    <submittedName>
        <fullName evidence="1">Uncharacterized protein</fullName>
    </submittedName>
</protein>
<dbReference type="Proteomes" id="UP001159641">
    <property type="component" value="Unassembled WGS sequence"/>
</dbReference>
<dbReference type="GO" id="GO:0072357">
    <property type="term" value="C:PTW/PP1 phosphatase complex"/>
    <property type="evidence" value="ECO:0007669"/>
    <property type="project" value="TreeGrafter"/>
</dbReference>
<evidence type="ECO:0000313" key="2">
    <source>
        <dbReference type="Proteomes" id="UP001159641"/>
    </source>
</evidence>
<organism evidence="1 2">
    <name type="scientific">Eschrichtius robustus</name>
    <name type="common">California gray whale</name>
    <name type="synonym">Eschrichtius gibbosus</name>
    <dbReference type="NCBI Taxonomy" id="9764"/>
    <lineage>
        <taxon>Eukaryota</taxon>
        <taxon>Metazoa</taxon>
        <taxon>Chordata</taxon>
        <taxon>Craniata</taxon>
        <taxon>Vertebrata</taxon>
        <taxon>Euteleostomi</taxon>
        <taxon>Mammalia</taxon>
        <taxon>Eutheria</taxon>
        <taxon>Laurasiatheria</taxon>
        <taxon>Artiodactyla</taxon>
        <taxon>Whippomorpha</taxon>
        <taxon>Cetacea</taxon>
        <taxon>Mysticeti</taxon>
        <taxon>Eschrichtiidae</taxon>
        <taxon>Eschrichtius</taxon>
    </lineage>
</organism>
<sequence length="83" mass="8943">MVPSHVTFLSTRLELETPSLVPVKKNASAVVVSDKYNLKPISLKCQSSTAAPGDAAPLAEKKYKPLNMTPNATKEIKVKIIPP</sequence>
<dbReference type="GO" id="GO:0008157">
    <property type="term" value="F:protein phosphatase 1 binding"/>
    <property type="evidence" value="ECO:0007669"/>
    <property type="project" value="TreeGrafter"/>
</dbReference>
<gene>
    <name evidence="1" type="ORF">J1605_012498</name>
</gene>
<evidence type="ECO:0000313" key="1">
    <source>
        <dbReference type="EMBL" id="KAJ8779614.1"/>
    </source>
</evidence>
<accession>A0AB34GMI4</accession>
<name>A0AB34GMI4_ESCRO</name>
<dbReference type="AlphaFoldDB" id="A0AB34GMI4"/>
<reference evidence="1 2" key="1">
    <citation type="submission" date="2022-11" db="EMBL/GenBank/DDBJ databases">
        <title>Whole genome sequence of Eschrichtius robustus ER-17-0199.</title>
        <authorList>
            <person name="Bruniche-Olsen A."/>
            <person name="Black A.N."/>
            <person name="Fields C.J."/>
            <person name="Walden K."/>
            <person name="Dewoody J.A."/>
        </authorList>
    </citation>
    <scope>NUCLEOTIDE SEQUENCE [LARGE SCALE GENOMIC DNA]</scope>
    <source>
        <strain evidence="1">ER-17-0199</strain>
        <tissue evidence="1">Blubber</tissue>
    </source>
</reference>
<keyword evidence="2" id="KW-1185">Reference proteome</keyword>
<comment type="caution">
    <text evidence="1">The sequence shown here is derived from an EMBL/GenBank/DDBJ whole genome shotgun (WGS) entry which is preliminary data.</text>
</comment>
<dbReference type="GO" id="GO:0000785">
    <property type="term" value="C:chromatin"/>
    <property type="evidence" value="ECO:0007669"/>
    <property type="project" value="TreeGrafter"/>
</dbReference>
<dbReference type="EMBL" id="JAIQCJ010002214">
    <property type="protein sequence ID" value="KAJ8779614.1"/>
    <property type="molecule type" value="Genomic_DNA"/>
</dbReference>
<dbReference type="PANTHER" id="PTHR46557">
    <property type="entry name" value="SERINE/THREONINE-PROTEIN PHOSPHATASE 1 REGULATORY SUBUNIT 10-RELATED"/>
    <property type="match status" value="1"/>
</dbReference>
<dbReference type="PANTHER" id="PTHR46557:SF1">
    <property type="entry name" value="SERINE_THREONINE-PROTEIN PHOSPHATASE 1 REGULATORY SUBUNIT 10"/>
    <property type="match status" value="1"/>
</dbReference>